<evidence type="ECO:0000256" key="2">
    <source>
        <dbReference type="ARBA" id="ARBA00004316"/>
    </source>
</evidence>
<dbReference type="GO" id="GO:0005886">
    <property type="term" value="C:plasma membrane"/>
    <property type="evidence" value="ECO:0007669"/>
    <property type="project" value="TreeGrafter"/>
</dbReference>
<evidence type="ECO:0000256" key="5">
    <source>
        <dbReference type="ARBA" id="ARBA00022737"/>
    </source>
</evidence>
<comment type="similarity">
    <text evidence="3">Belongs to the tetraspanin (TM4SF) family.</text>
</comment>
<dbReference type="GO" id="GO:0005929">
    <property type="term" value="C:cilium"/>
    <property type="evidence" value="ECO:0007669"/>
    <property type="project" value="TreeGrafter"/>
</dbReference>
<dbReference type="SMART" id="SM00228">
    <property type="entry name" value="PDZ"/>
    <property type="match status" value="2"/>
</dbReference>
<comment type="caution">
    <text evidence="12">The sequence shown here is derived from an EMBL/GenBank/DDBJ whole genome shotgun (WGS) entry which is preliminary data.</text>
</comment>
<evidence type="ECO:0000256" key="9">
    <source>
        <dbReference type="SAM" id="MobiDB-lite"/>
    </source>
</evidence>
<feature type="domain" description="PDZ" evidence="11">
    <location>
        <begin position="589"/>
        <end position="658"/>
    </location>
</feature>
<feature type="region of interest" description="Disordered" evidence="9">
    <location>
        <begin position="367"/>
        <end position="396"/>
    </location>
</feature>
<keyword evidence="7 10" id="KW-0472">Membrane</keyword>
<keyword evidence="6 10" id="KW-1133">Transmembrane helix</keyword>
<protein>
    <recommendedName>
        <fullName evidence="11">PDZ domain-containing protein</fullName>
    </recommendedName>
</protein>
<dbReference type="PANTHER" id="PTHR23116">
    <property type="entry name" value="PDZ DOMAIN CONTAINING WHIRLIN AND HARMONIN-RELATED"/>
    <property type="match status" value="1"/>
</dbReference>
<keyword evidence="4 10" id="KW-0812">Transmembrane</keyword>
<dbReference type="GO" id="GO:0032426">
    <property type="term" value="C:stereocilium tip"/>
    <property type="evidence" value="ECO:0007669"/>
    <property type="project" value="TreeGrafter"/>
</dbReference>
<evidence type="ECO:0000259" key="11">
    <source>
        <dbReference type="PROSITE" id="PS50106"/>
    </source>
</evidence>
<dbReference type="InterPro" id="IPR001478">
    <property type="entry name" value="PDZ"/>
</dbReference>
<evidence type="ECO:0000256" key="7">
    <source>
        <dbReference type="ARBA" id="ARBA00023136"/>
    </source>
</evidence>
<evidence type="ECO:0000256" key="10">
    <source>
        <dbReference type="SAM" id="Phobius"/>
    </source>
</evidence>
<evidence type="ECO:0000256" key="6">
    <source>
        <dbReference type="ARBA" id="ARBA00022989"/>
    </source>
</evidence>
<dbReference type="Gene3D" id="1.10.1450.10">
    <property type="entry name" value="Tetraspanin"/>
    <property type="match status" value="1"/>
</dbReference>
<dbReference type="EMBL" id="WNWW01000886">
    <property type="protein sequence ID" value="KAF3421109.1"/>
    <property type="molecule type" value="Genomic_DNA"/>
</dbReference>
<feature type="transmembrane region" description="Helical" evidence="10">
    <location>
        <begin position="91"/>
        <end position="112"/>
    </location>
</feature>
<dbReference type="Gene3D" id="2.30.42.10">
    <property type="match status" value="2"/>
</dbReference>
<keyword evidence="8" id="KW-0966">Cell projection</keyword>
<feature type="transmembrane region" description="Helical" evidence="10">
    <location>
        <begin position="119"/>
        <end position="143"/>
    </location>
</feature>
<dbReference type="InterPro" id="IPR051844">
    <property type="entry name" value="USH2_Complex_Protein"/>
</dbReference>
<organism evidence="12 13">
    <name type="scientific">Frieseomelitta varia</name>
    <dbReference type="NCBI Taxonomy" id="561572"/>
    <lineage>
        <taxon>Eukaryota</taxon>
        <taxon>Metazoa</taxon>
        <taxon>Ecdysozoa</taxon>
        <taxon>Arthropoda</taxon>
        <taxon>Hexapoda</taxon>
        <taxon>Insecta</taxon>
        <taxon>Pterygota</taxon>
        <taxon>Neoptera</taxon>
        <taxon>Endopterygota</taxon>
        <taxon>Hymenoptera</taxon>
        <taxon>Apocrita</taxon>
        <taxon>Aculeata</taxon>
        <taxon>Apoidea</taxon>
        <taxon>Anthophila</taxon>
        <taxon>Apidae</taxon>
        <taxon>Frieseomelitta</taxon>
    </lineage>
</organism>
<dbReference type="PRINTS" id="PR00259">
    <property type="entry name" value="TMFOUR"/>
</dbReference>
<dbReference type="Proteomes" id="UP000655588">
    <property type="component" value="Unassembled WGS sequence"/>
</dbReference>
<sequence>MKIEYTIPGDNQLPKWVPQVAKHAIEIQGKMGYGTEMDSCGRCMKYSLFFVNLIIFIGGLAVVGLATWALLDKVPWIGELVGNDLLTGATYVLLAGGVVVIIISFFGCIGASREVKCMLLTYFIIVFLLFVTMLIGGVLAYVFREKLVNTLEREMSSSMRVYDSRKSVREAWDTTQSTLHCCGVNGWRDWGIQGLNVPESCCREIQPGQRFNCNAGPDTVNPSNAYLVGCINGTQIYMQKHATIMGGAGIAVACLMNDYTEQIRNRFSMDGKHCTTCFNFKCKILAFQSSGHKSSLIVTVSVCCSSTNAAACSMDENSGHHANRTLGSMAAPGCERARPAREPGRRSVLSIPTIVNATGFLYCTTTTTITTPPPSPQPPPPPPPPSSSLAPSPTTTTSIVGHYHGNRRMRILTSVQPTVSTCQVVQSQITKATRAGNGTISLLFTGARSVEKQSQLSKVASDRCDFEDIRRKRGLTVKPNCQMQYRCNFATCQKYKTQYCTVLSPLRNRDVAFTPSLSRITGCRYLNRSWIRRILRFYTEIPTNELILAYHKSGGASGTAGAGMVPSTGGAPGNPTGGGRMAVIGVTRNVRLRRRGASGFGFSLRGGREYAAGFYVSDVQPGSEAHRNGLRVGDQIIRVNGYPVEDAVHQEVALLAKNQQVLVLKIRSVGMIPVKDNPNDPVTWHMVQQQQQQLQYNETGLGAVPSTEVRIRILVGEKGRLGCGVCRGIVPGLTVQGTRDDGPARAAGLKAGDVIIWCNGQRLTDLPFERAIEVMRSSAVLDLIVQRPTPNHLYDCPEPLWTRGSSGYDSETSSVAAASPQPQNPSYSPQHHHDPRMHHRYPRDDACNRNGRLVRREGKLRLRGVY</sequence>
<reference evidence="12" key="1">
    <citation type="submission" date="2019-11" db="EMBL/GenBank/DDBJ databases">
        <title>The nuclear and mitochondrial genomes of Frieseomelitta varia - a highly eusocial stingless bee (Meliponini) with a permanently sterile worker caste.</title>
        <authorList>
            <person name="Freitas F.C.P."/>
            <person name="Lourenco A.P."/>
            <person name="Nunes F.M.F."/>
            <person name="Paschoal A.R."/>
            <person name="Abreu F.C.P."/>
            <person name="Barbin F.O."/>
            <person name="Bataglia L."/>
            <person name="Cardoso-Junior C.A.M."/>
            <person name="Cervoni M.S."/>
            <person name="Silva S.R."/>
            <person name="Dalarmi F."/>
            <person name="Del Lama M.A."/>
            <person name="Depintor T.S."/>
            <person name="Ferreira K.M."/>
            <person name="Goria P.S."/>
            <person name="Jaskot M.C."/>
            <person name="Lago D.C."/>
            <person name="Luna-Lucena D."/>
            <person name="Moda L.M."/>
            <person name="Nascimento L."/>
            <person name="Pedrino M."/>
            <person name="Rabico F.O."/>
            <person name="Sanches F.C."/>
            <person name="Santos D.E."/>
            <person name="Santos C.G."/>
            <person name="Vieira J."/>
            <person name="Lopes T.F."/>
            <person name="Barchuk A.R."/>
            <person name="Hartfelder K."/>
            <person name="Simoes Z.L.P."/>
            <person name="Bitondi M.M.G."/>
            <person name="Pinheiro D.G."/>
        </authorList>
    </citation>
    <scope>NUCLEOTIDE SEQUENCE</scope>
    <source>
        <strain evidence="12">USP_RPSP 00005682</strain>
        <tissue evidence="12">Whole individual</tissue>
    </source>
</reference>
<evidence type="ECO:0000313" key="13">
    <source>
        <dbReference type="Proteomes" id="UP000655588"/>
    </source>
</evidence>
<dbReference type="AlphaFoldDB" id="A0A833VUU7"/>
<dbReference type="InterPro" id="IPR036034">
    <property type="entry name" value="PDZ_sf"/>
</dbReference>
<evidence type="ECO:0000313" key="12">
    <source>
        <dbReference type="EMBL" id="KAF3421109.1"/>
    </source>
</evidence>
<dbReference type="Pfam" id="PF00595">
    <property type="entry name" value="PDZ"/>
    <property type="match status" value="2"/>
</dbReference>
<evidence type="ECO:0000256" key="8">
    <source>
        <dbReference type="ARBA" id="ARBA00023273"/>
    </source>
</evidence>
<keyword evidence="5" id="KW-0677">Repeat</keyword>
<dbReference type="PROSITE" id="PS00421">
    <property type="entry name" value="TM4_1"/>
    <property type="match status" value="1"/>
</dbReference>
<dbReference type="InterPro" id="IPR018499">
    <property type="entry name" value="Tetraspanin/Peripherin"/>
</dbReference>
<proteinExistence type="inferred from homology"/>
<dbReference type="InterPro" id="IPR008952">
    <property type="entry name" value="Tetraspanin_EC2_sf"/>
</dbReference>
<dbReference type="InterPro" id="IPR018503">
    <property type="entry name" value="Tetraspanin_CS"/>
</dbReference>
<dbReference type="SUPFAM" id="SSF50156">
    <property type="entry name" value="PDZ domain-like"/>
    <property type="match status" value="2"/>
</dbReference>
<feature type="transmembrane region" description="Helical" evidence="10">
    <location>
        <begin position="46"/>
        <end position="71"/>
    </location>
</feature>
<dbReference type="PANTHER" id="PTHR23116:SF36">
    <property type="entry name" value="HARMONIN"/>
    <property type="match status" value="1"/>
</dbReference>
<keyword evidence="13" id="KW-1185">Reference proteome</keyword>
<evidence type="ECO:0000256" key="1">
    <source>
        <dbReference type="ARBA" id="ARBA00004141"/>
    </source>
</evidence>
<accession>A0A833VUU7</accession>
<dbReference type="Pfam" id="PF00335">
    <property type="entry name" value="Tetraspanin"/>
    <property type="match status" value="1"/>
</dbReference>
<feature type="compositionally biased region" description="Pro residues" evidence="9">
    <location>
        <begin position="371"/>
        <end position="386"/>
    </location>
</feature>
<feature type="compositionally biased region" description="Low complexity" evidence="9">
    <location>
        <begin position="387"/>
        <end position="396"/>
    </location>
</feature>
<feature type="compositionally biased region" description="Low complexity" evidence="9">
    <location>
        <begin position="813"/>
        <end position="829"/>
    </location>
</feature>
<comment type="subcellular location">
    <subcellularLocation>
        <location evidence="2">Cell projection</location>
    </subcellularLocation>
    <subcellularLocation>
        <location evidence="1">Membrane</location>
        <topology evidence="1">Multi-pass membrane protein</topology>
    </subcellularLocation>
</comment>
<dbReference type="GO" id="GO:0002142">
    <property type="term" value="C:stereocilia ankle link complex"/>
    <property type="evidence" value="ECO:0007669"/>
    <property type="project" value="TreeGrafter"/>
</dbReference>
<dbReference type="PROSITE" id="PS50106">
    <property type="entry name" value="PDZ"/>
    <property type="match status" value="2"/>
</dbReference>
<feature type="region of interest" description="Disordered" evidence="9">
    <location>
        <begin position="805"/>
        <end position="852"/>
    </location>
</feature>
<dbReference type="SUPFAM" id="SSF48652">
    <property type="entry name" value="Tetraspanin"/>
    <property type="match status" value="1"/>
</dbReference>
<evidence type="ECO:0000256" key="3">
    <source>
        <dbReference type="ARBA" id="ARBA00006840"/>
    </source>
</evidence>
<name>A0A833VUU7_9HYME</name>
<evidence type="ECO:0000256" key="4">
    <source>
        <dbReference type="ARBA" id="ARBA00022692"/>
    </source>
</evidence>
<feature type="domain" description="PDZ" evidence="11">
    <location>
        <begin position="710"/>
        <end position="778"/>
    </location>
</feature>
<gene>
    <name evidence="12" type="ORF">E2986_03877</name>
</gene>